<evidence type="ECO:0008006" key="3">
    <source>
        <dbReference type="Google" id="ProtNLM"/>
    </source>
</evidence>
<name>A0ABT6CFL1_9SPHN</name>
<proteinExistence type="predicted"/>
<sequence>MIGRLVLVRLRGLPLRARAALAGLFFASLVLCFPLRLALAAIPGLAARDVQGPALWGEVYDLRFGPVALPYARAGVLPWGGLWLSAPNLHGRVSPGSVTGLTGTLPLPGGVEGVTEAELTDLTVRYADGRCVAASGMVRFSIATPTGPLPLTGKAHCAGPDLAVKLEGPGGLEKVELRVGAGGRVSLGTLPM</sequence>
<protein>
    <recommendedName>
        <fullName evidence="3">General secretion pathway protein N</fullName>
    </recommendedName>
</protein>
<dbReference type="RefSeq" id="WP_277275918.1">
    <property type="nucleotide sequence ID" value="NZ_JAROCY010000004.1"/>
</dbReference>
<dbReference type="Proteomes" id="UP001222770">
    <property type="component" value="Unassembled WGS sequence"/>
</dbReference>
<evidence type="ECO:0000313" key="1">
    <source>
        <dbReference type="EMBL" id="MDF8332714.1"/>
    </source>
</evidence>
<keyword evidence="2" id="KW-1185">Reference proteome</keyword>
<dbReference type="EMBL" id="JAROCY010000004">
    <property type="protein sequence ID" value="MDF8332714.1"/>
    <property type="molecule type" value="Genomic_DNA"/>
</dbReference>
<accession>A0ABT6CFL1</accession>
<comment type="caution">
    <text evidence="1">The sequence shown here is derived from an EMBL/GenBank/DDBJ whole genome shotgun (WGS) entry which is preliminary data.</text>
</comment>
<organism evidence="1 2">
    <name type="scientific">Novosphingobium cyanobacteriorum</name>
    <dbReference type="NCBI Taxonomy" id="3024215"/>
    <lineage>
        <taxon>Bacteria</taxon>
        <taxon>Pseudomonadati</taxon>
        <taxon>Pseudomonadota</taxon>
        <taxon>Alphaproteobacteria</taxon>
        <taxon>Sphingomonadales</taxon>
        <taxon>Sphingomonadaceae</taxon>
        <taxon>Novosphingobium</taxon>
    </lineage>
</organism>
<gene>
    <name evidence="1" type="ORF">POM99_05820</name>
</gene>
<evidence type="ECO:0000313" key="2">
    <source>
        <dbReference type="Proteomes" id="UP001222770"/>
    </source>
</evidence>
<reference evidence="1 2" key="1">
    <citation type="submission" date="2023-03" db="EMBL/GenBank/DDBJ databases">
        <title>Novosphingobium cyanobacteriorum sp. nov., isolated from a eutrophic reservoir during the Microcystis bloom period.</title>
        <authorList>
            <person name="Kang M."/>
            <person name="Le V."/>
            <person name="Ko S.-R."/>
            <person name="Lee S.-A."/>
            <person name="Ahn C.-Y."/>
        </authorList>
    </citation>
    <scope>NUCLEOTIDE SEQUENCE [LARGE SCALE GENOMIC DNA]</scope>
    <source>
        <strain evidence="1 2">HBC54</strain>
    </source>
</reference>